<sequence>MMTTEKTKIEMRITDIPDCYVNLDIDMGAPLGASSSGQFDNERLIFFAETIFPAWQTHQWSLHQLDRYLAQYGIEIWSHDENIPSENELPEGYFSFWLRFTQKYPGNVLVQCQRLSQQRVN</sequence>
<gene>
    <name evidence="1" type="ORF">BKL49_02800</name>
</gene>
<protein>
    <submittedName>
        <fullName evidence="1">Uncharacterized protein</fullName>
    </submittedName>
</protein>
<dbReference type="OrthoDB" id="5679448at2"/>
<dbReference type="STRING" id="1907939.BKL49_02800"/>
<dbReference type="RefSeq" id="WP_077423116.1">
    <property type="nucleotide sequence ID" value="NZ_MLHQ01000008.1"/>
</dbReference>
<keyword evidence="2" id="KW-1185">Reference proteome</keyword>
<dbReference type="AlphaFoldDB" id="A0A1V3JTG2"/>
<organism evidence="1 2">
    <name type="scientific">Rodentibacter myodis</name>
    <dbReference type="NCBI Taxonomy" id="1907939"/>
    <lineage>
        <taxon>Bacteria</taxon>
        <taxon>Pseudomonadati</taxon>
        <taxon>Pseudomonadota</taxon>
        <taxon>Gammaproteobacteria</taxon>
        <taxon>Pasteurellales</taxon>
        <taxon>Pasteurellaceae</taxon>
        <taxon>Rodentibacter</taxon>
    </lineage>
</organism>
<evidence type="ECO:0000313" key="1">
    <source>
        <dbReference type="EMBL" id="OOF59733.1"/>
    </source>
</evidence>
<dbReference type="EMBL" id="MLHQ01000008">
    <property type="protein sequence ID" value="OOF59733.1"/>
    <property type="molecule type" value="Genomic_DNA"/>
</dbReference>
<comment type="caution">
    <text evidence="1">The sequence shown here is derived from an EMBL/GenBank/DDBJ whole genome shotgun (WGS) entry which is preliminary data.</text>
</comment>
<evidence type="ECO:0000313" key="2">
    <source>
        <dbReference type="Proteomes" id="UP000188602"/>
    </source>
</evidence>
<proteinExistence type="predicted"/>
<accession>A0A1V3JTG2</accession>
<dbReference type="Proteomes" id="UP000188602">
    <property type="component" value="Unassembled WGS sequence"/>
</dbReference>
<reference evidence="1 2" key="1">
    <citation type="submission" date="2016-10" db="EMBL/GenBank/DDBJ databases">
        <title>Rodentibacter gen. nov. and new species.</title>
        <authorList>
            <person name="Christensen H."/>
        </authorList>
    </citation>
    <scope>NUCLEOTIDE SEQUENCE [LARGE SCALE GENOMIC DNA]</scope>
    <source>
        <strain evidence="1 2">Ac151</strain>
    </source>
</reference>
<name>A0A1V3JTG2_9PAST</name>